<dbReference type="AlphaFoldDB" id="A0A918D4Z0"/>
<keyword evidence="2" id="KW-1185">Reference proteome</keyword>
<gene>
    <name evidence="1" type="ORF">GCM10011579_034900</name>
</gene>
<comment type="caution">
    <text evidence="1">The sequence shown here is derived from an EMBL/GenBank/DDBJ whole genome shotgun (WGS) entry which is preliminary data.</text>
</comment>
<evidence type="ECO:0000313" key="1">
    <source>
        <dbReference type="EMBL" id="GGN64916.1"/>
    </source>
</evidence>
<name>A0A918D4Z0_9ACTN</name>
<sequence>MLSGEQPVEIVRPANQTSVRPPVEVSVADMVTLGLALAAHPDDFPAAVKEYECEMCERTCIAGRQSAHVQEILASPDASRKMLAFFQPG</sequence>
<protein>
    <submittedName>
        <fullName evidence="1">Uncharacterized protein</fullName>
    </submittedName>
</protein>
<accession>A0A918D4Z0</accession>
<organism evidence="1 2">
    <name type="scientific">Streptomyces albiflavescens</name>
    <dbReference type="NCBI Taxonomy" id="1623582"/>
    <lineage>
        <taxon>Bacteria</taxon>
        <taxon>Bacillati</taxon>
        <taxon>Actinomycetota</taxon>
        <taxon>Actinomycetes</taxon>
        <taxon>Kitasatosporales</taxon>
        <taxon>Streptomycetaceae</taxon>
        <taxon>Streptomyces</taxon>
    </lineage>
</organism>
<dbReference type="EMBL" id="BMMM01000005">
    <property type="protein sequence ID" value="GGN64916.1"/>
    <property type="molecule type" value="Genomic_DNA"/>
</dbReference>
<proteinExistence type="predicted"/>
<evidence type="ECO:0000313" key="2">
    <source>
        <dbReference type="Proteomes" id="UP000600365"/>
    </source>
</evidence>
<dbReference type="Proteomes" id="UP000600365">
    <property type="component" value="Unassembled WGS sequence"/>
</dbReference>
<reference evidence="1 2" key="1">
    <citation type="journal article" date="2014" name="Int. J. Syst. Evol. Microbiol.">
        <title>Complete genome sequence of Corynebacterium casei LMG S-19264T (=DSM 44701T), isolated from a smear-ripened cheese.</title>
        <authorList>
            <consortium name="US DOE Joint Genome Institute (JGI-PGF)"/>
            <person name="Walter F."/>
            <person name="Albersmeier A."/>
            <person name="Kalinowski J."/>
            <person name="Ruckert C."/>
        </authorList>
    </citation>
    <scope>NUCLEOTIDE SEQUENCE [LARGE SCALE GENOMIC DNA]</scope>
    <source>
        <strain evidence="1 2">CGMCC 4.7111</strain>
    </source>
</reference>